<name>A0A3M0GG53_9CORY</name>
<evidence type="ECO:0000256" key="6">
    <source>
        <dbReference type="ARBA" id="ARBA00022842"/>
    </source>
</evidence>
<comment type="caution">
    <text evidence="9">The sequence shown here is derived from an EMBL/GenBank/DDBJ whole genome shotgun (WGS) entry which is preliminary data.</text>
</comment>
<dbReference type="InterPro" id="IPR045121">
    <property type="entry name" value="CoAse"/>
</dbReference>
<keyword evidence="6" id="KW-0460">Magnesium</keyword>
<dbReference type="Gene3D" id="3.90.79.10">
    <property type="entry name" value="Nucleoside Triphosphate Pyrophosphohydrolase"/>
    <property type="match status" value="1"/>
</dbReference>
<dbReference type="CDD" id="cd03426">
    <property type="entry name" value="NUDIX_CoAse_Nudt7"/>
    <property type="match status" value="1"/>
</dbReference>
<comment type="cofactor">
    <cofactor evidence="1">
        <name>Mn(2+)</name>
        <dbReference type="ChEBI" id="CHEBI:29035"/>
    </cofactor>
</comment>
<dbReference type="PROSITE" id="PS01293">
    <property type="entry name" value="NUDIX_COA"/>
    <property type="match status" value="1"/>
</dbReference>
<dbReference type="PANTHER" id="PTHR12992">
    <property type="entry name" value="NUDIX HYDROLASE"/>
    <property type="match status" value="1"/>
</dbReference>
<dbReference type="Proteomes" id="UP000270649">
    <property type="component" value="Unassembled WGS sequence"/>
</dbReference>
<dbReference type="Pfam" id="PF00293">
    <property type="entry name" value="NUDIX"/>
    <property type="match status" value="1"/>
</dbReference>
<comment type="similarity">
    <text evidence="3">Belongs to the Nudix hydrolase family. PCD1 subfamily.</text>
</comment>
<keyword evidence="7" id="KW-0464">Manganese</keyword>
<evidence type="ECO:0000256" key="5">
    <source>
        <dbReference type="ARBA" id="ARBA00022801"/>
    </source>
</evidence>
<dbReference type="SUPFAM" id="SSF55811">
    <property type="entry name" value="Nudix"/>
    <property type="match status" value="1"/>
</dbReference>
<evidence type="ECO:0000313" key="10">
    <source>
        <dbReference type="Proteomes" id="UP000270649"/>
    </source>
</evidence>
<dbReference type="InterPro" id="IPR015797">
    <property type="entry name" value="NUDIX_hydrolase-like_dom_sf"/>
</dbReference>
<protein>
    <submittedName>
        <fullName evidence="9">CoA pyrophosphatase</fullName>
    </submittedName>
</protein>
<dbReference type="AlphaFoldDB" id="A0A3M0GG53"/>
<keyword evidence="4" id="KW-0479">Metal-binding</keyword>
<dbReference type="PROSITE" id="PS51462">
    <property type="entry name" value="NUDIX"/>
    <property type="match status" value="1"/>
</dbReference>
<dbReference type="PANTHER" id="PTHR12992:SF11">
    <property type="entry name" value="MITOCHONDRIAL COENZYME A DIPHOSPHATASE NUDT8"/>
    <property type="match status" value="1"/>
</dbReference>
<dbReference type="GO" id="GO:0009132">
    <property type="term" value="P:nucleoside diphosphate metabolic process"/>
    <property type="evidence" value="ECO:0007669"/>
    <property type="project" value="InterPro"/>
</dbReference>
<keyword evidence="5" id="KW-0378">Hydrolase</keyword>
<dbReference type="GO" id="GO:0030145">
    <property type="term" value="F:manganese ion binding"/>
    <property type="evidence" value="ECO:0007669"/>
    <property type="project" value="InterPro"/>
</dbReference>
<accession>A0A3M0GG53</accession>
<comment type="cofactor">
    <cofactor evidence="2">
        <name>Mg(2+)</name>
        <dbReference type="ChEBI" id="CHEBI:18420"/>
    </cofactor>
</comment>
<organism evidence="9 10">
    <name type="scientific">Corynebacterium macginleyi</name>
    <dbReference type="NCBI Taxonomy" id="38290"/>
    <lineage>
        <taxon>Bacteria</taxon>
        <taxon>Bacillati</taxon>
        <taxon>Actinomycetota</taxon>
        <taxon>Actinomycetes</taxon>
        <taxon>Mycobacteriales</taxon>
        <taxon>Corynebacteriaceae</taxon>
        <taxon>Corynebacterium</taxon>
    </lineage>
</organism>
<evidence type="ECO:0000313" key="9">
    <source>
        <dbReference type="EMBL" id="RMB63664.1"/>
    </source>
</evidence>
<evidence type="ECO:0000259" key="8">
    <source>
        <dbReference type="PROSITE" id="PS51462"/>
    </source>
</evidence>
<dbReference type="GO" id="GO:0000287">
    <property type="term" value="F:magnesium ion binding"/>
    <property type="evidence" value="ECO:0007669"/>
    <property type="project" value="InterPro"/>
</dbReference>
<sequence>MSELCPECAPDWIKPALGVDVSQVQELIGQRQASQLNGTEEEVPTKREAAVLMLLTGQSMEDGEILLTHRSPSMRSHSGQIAFPGGRRDPGDTSLVDTALREAWEETDLQRHSVTPLEQWKQLHIRATGNPVSPILAHWRQPGEVYPASPAETDDVFFVPIKELIDPRNRLLVGFKQWQGPAFYANGYVIWGFTAGVLAALLDHSGWSVPWNNNSVLDLRDTLKKSRNNEKMS</sequence>
<proteinExistence type="inferred from homology"/>
<dbReference type="RefSeq" id="WP_121927412.1">
    <property type="nucleotide sequence ID" value="NZ_CP068292.1"/>
</dbReference>
<evidence type="ECO:0000256" key="4">
    <source>
        <dbReference type="ARBA" id="ARBA00022723"/>
    </source>
</evidence>
<evidence type="ECO:0000256" key="3">
    <source>
        <dbReference type="ARBA" id="ARBA00006506"/>
    </source>
</evidence>
<dbReference type="EMBL" id="REGC01000002">
    <property type="protein sequence ID" value="RMB63664.1"/>
    <property type="molecule type" value="Genomic_DNA"/>
</dbReference>
<gene>
    <name evidence="9" type="ORF">D9543_02300</name>
</gene>
<evidence type="ECO:0000256" key="7">
    <source>
        <dbReference type="ARBA" id="ARBA00023211"/>
    </source>
</evidence>
<evidence type="ECO:0000256" key="1">
    <source>
        <dbReference type="ARBA" id="ARBA00001936"/>
    </source>
</evidence>
<feature type="domain" description="Nudix hydrolase" evidence="8">
    <location>
        <begin position="45"/>
        <end position="185"/>
    </location>
</feature>
<evidence type="ECO:0000256" key="2">
    <source>
        <dbReference type="ARBA" id="ARBA00001946"/>
    </source>
</evidence>
<dbReference type="InterPro" id="IPR000086">
    <property type="entry name" value="NUDIX_hydrolase_dom"/>
</dbReference>
<dbReference type="GO" id="GO:0010945">
    <property type="term" value="F:coenzyme A diphosphatase activity"/>
    <property type="evidence" value="ECO:0007669"/>
    <property type="project" value="InterPro"/>
</dbReference>
<dbReference type="InterPro" id="IPR000059">
    <property type="entry name" value="NUDIX_hydrolase_NudL_CS"/>
</dbReference>
<reference evidence="9 10" key="1">
    <citation type="submission" date="2018-10" db="EMBL/GenBank/DDBJ databases">
        <title>Corynebacterium macginleyi genome sequencing and assembly of the type strain and two clinical samples.</title>
        <authorList>
            <person name="Bernier A.-M."/>
            <person name="Bernard K."/>
        </authorList>
    </citation>
    <scope>NUCLEOTIDE SEQUENCE [LARGE SCALE GENOMIC DNA]</scope>
    <source>
        <strain evidence="9 10">NML 120205</strain>
    </source>
</reference>